<evidence type="ECO:0000313" key="5">
    <source>
        <dbReference type="Proteomes" id="UP000297982"/>
    </source>
</evidence>
<dbReference type="PROSITE" id="PS01031">
    <property type="entry name" value="SHSP"/>
    <property type="match status" value="1"/>
</dbReference>
<dbReference type="InterPro" id="IPR008978">
    <property type="entry name" value="HSP20-like_chaperone"/>
</dbReference>
<dbReference type="CDD" id="cd06464">
    <property type="entry name" value="ACD_sHsps-like"/>
    <property type="match status" value="1"/>
</dbReference>
<dbReference type="Gene3D" id="2.60.40.790">
    <property type="match status" value="1"/>
</dbReference>
<evidence type="ECO:0000313" key="4">
    <source>
        <dbReference type="EMBL" id="TGB01984.1"/>
    </source>
</evidence>
<keyword evidence="5" id="KW-1185">Reference proteome</keyword>
<organism evidence="4 5">
    <name type="scientific">Halobacillus salinus</name>
    <dbReference type="NCBI Taxonomy" id="192814"/>
    <lineage>
        <taxon>Bacteria</taxon>
        <taxon>Bacillati</taxon>
        <taxon>Bacillota</taxon>
        <taxon>Bacilli</taxon>
        <taxon>Bacillales</taxon>
        <taxon>Bacillaceae</taxon>
        <taxon>Halobacillus</taxon>
    </lineage>
</organism>
<evidence type="ECO:0000256" key="2">
    <source>
        <dbReference type="RuleBase" id="RU003616"/>
    </source>
</evidence>
<sequence length="159" mass="18516">MDPKQFKEWMEVAQSFHGQDFWKKIFDDQYGREMMEGVINETQPSQQTNQAASEDKGFPKYELFKNRDYFVVVIELPGVQKGDVDLSFTGDQLLVRGTIPSLRNQLELVHSNRHVGEFERTIHLPDSPDQSDIEAQFNNGLLQVRIRRSRSNFTPIQIK</sequence>
<evidence type="ECO:0000259" key="3">
    <source>
        <dbReference type="PROSITE" id="PS01031"/>
    </source>
</evidence>
<gene>
    <name evidence="4" type="ORF">E4663_15245</name>
</gene>
<reference evidence="4 5" key="1">
    <citation type="journal article" date="2003" name="Int. J. Syst. Evol. Microbiol.">
        <title>Halobacillus salinus sp. nov., isolated from a salt lake on the coast of the East Sea in Korea.</title>
        <authorList>
            <person name="Yoon J.H."/>
            <person name="Kang K.H."/>
            <person name="Park Y.H."/>
        </authorList>
    </citation>
    <scope>NUCLEOTIDE SEQUENCE [LARGE SCALE GENOMIC DNA]</scope>
    <source>
        <strain evidence="4 5">HSL-3</strain>
    </source>
</reference>
<feature type="domain" description="SHSP" evidence="3">
    <location>
        <begin position="52"/>
        <end position="159"/>
    </location>
</feature>
<evidence type="ECO:0000256" key="1">
    <source>
        <dbReference type="PROSITE-ProRule" id="PRU00285"/>
    </source>
</evidence>
<dbReference type="Proteomes" id="UP000297982">
    <property type="component" value="Unassembled WGS sequence"/>
</dbReference>
<dbReference type="Pfam" id="PF00011">
    <property type="entry name" value="HSP20"/>
    <property type="match status" value="1"/>
</dbReference>
<proteinExistence type="inferred from homology"/>
<accession>A0A4Z0GZ71</accession>
<dbReference type="RefSeq" id="WP_135328261.1">
    <property type="nucleotide sequence ID" value="NZ_SRJC01000004.1"/>
</dbReference>
<protein>
    <submittedName>
        <fullName evidence="4">Hsp20/alpha crystallin family protein</fullName>
    </submittedName>
</protein>
<dbReference type="InterPro" id="IPR002068">
    <property type="entry name" value="A-crystallin/Hsp20_dom"/>
</dbReference>
<dbReference type="SUPFAM" id="SSF49764">
    <property type="entry name" value="HSP20-like chaperones"/>
    <property type="match status" value="1"/>
</dbReference>
<comment type="similarity">
    <text evidence="1 2">Belongs to the small heat shock protein (HSP20) family.</text>
</comment>
<dbReference type="EMBL" id="SRJC01000004">
    <property type="protein sequence ID" value="TGB01984.1"/>
    <property type="molecule type" value="Genomic_DNA"/>
</dbReference>
<dbReference type="AlphaFoldDB" id="A0A4Z0GZ71"/>
<comment type="caution">
    <text evidence="4">The sequence shown here is derived from an EMBL/GenBank/DDBJ whole genome shotgun (WGS) entry which is preliminary data.</text>
</comment>
<name>A0A4Z0GZ71_9BACI</name>